<sequence length="203" mass="22227" precursor="true">MRILSLTTALITSGAISLTSLSPAMAQDGNAQQRQARRATVSSAKLDETTRGNTVRASHLIGMNIVNREGEDIAQINDLVLDAKTGRINYVAVQYGGFLGMGDKLFAVPYDALHVRHNPNADASNHDAQPVLMLNVTERQLEGAEGFDQDQWPDFSDRDYTGSLQKRYGVGKDRADRNRDRDRDGGVNVDIGRRGINVDVGDE</sequence>
<feature type="compositionally biased region" description="Basic and acidic residues" evidence="1">
    <location>
        <begin position="170"/>
        <end position="185"/>
    </location>
</feature>
<evidence type="ECO:0000259" key="3">
    <source>
        <dbReference type="Pfam" id="PF05239"/>
    </source>
</evidence>
<dbReference type="SUPFAM" id="SSF50346">
    <property type="entry name" value="PRC-barrel domain"/>
    <property type="match status" value="1"/>
</dbReference>
<organism evidence="4 5">
    <name type="scientific">Aeoliella mucimassa</name>
    <dbReference type="NCBI Taxonomy" id="2527972"/>
    <lineage>
        <taxon>Bacteria</taxon>
        <taxon>Pseudomonadati</taxon>
        <taxon>Planctomycetota</taxon>
        <taxon>Planctomycetia</taxon>
        <taxon>Pirellulales</taxon>
        <taxon>Lacipirellulaceae</taxon>
        <taxon>Aeoliella</taxon>
    </lineage>
</organism>
<dbReference type="PANTHER" id="PTHR36505:SF1">
    <property type="entry name" value="BLR1072 PROTEIN"/>
    <property type="match status" value="1"/>
</dbReference>
<feature type="region of interest" description="Disordered" evidence="1">
    <location>
        <begin position="145"/>
        <end position="203"/>
    </location>
</feature>
<protein>
    <submittedName>
        <fullName evidence="4">PRC-barrel domain protein</fullName>
    </submittedName>
</protein>
<dbReference type="InterPro" id="IPR011033">
    <property type="entry name" value="PRC_barrel-like_sf"/>
</dbReference>
<dbReference type="PANTHER" id="PTHR36505">
    <property type="entry name" value="BLR1072 PROTEIN"/>
    <property type="match status" value="1"/>
</dbReference>
<gene>
    <name evidence="4" type="ORF">Pan181_05650</name>
</gene>
<accession>A0A518AI83</accession>
<feature type="domain" description="PRC-barrel" evidence="3">
    <location>
        <begin position="54"/>
        <end position="115"/>
    </location>
</feature>
<keyword evidence="5" id="KW-1185">Reference proteome</keyword>
<feature type="signal peptide" evidence="2">
    <location>
        <begin position="1"/>
        <end position="26"/>
    </location>
</feature>
<evidence type="ECO:0000256" key="2">
    <source>
        <dbReference type="SAM" id="SignalP"/>
    </source>
</evidence>
<dbReference type="Proteomes" id="UP000315750">
    <property type="component" value="Chromosome"/>
</dbReference>
<evidence type="ECO:0000256" key="1">
    <source>
        <dbReference type="SAM" id="MobiDB-lite"/>
    </source>
</evidence>
<proteinExistence type="predicted"/>
<feature type="chain" id="PRO_5022235593" evidence="2">
    <location>
        <begin position="27"/>
        <end position="203"/>
    </location>
</feature>
<keyword evidence="2" id="KW-0732">Signal</keyword>
<dbReference type="RefSeq" id="WP_197528857.1">
    <property type="nucleotide sequence ID" value="NZ_CP036278.1"/>
</dbReference>
<dbReference type="KEGG" id="amuc:Pan181_05650"/>
<dbReference type="AlphaFoldDB" id="A0A518AI83"/>
<dbReference type="InterPro" id="IPR027275">
    <property type="entry name" value="PRC-brl_dom"/>
</dbReference>
<name>A0A518AI83_9BACT</name>
<dbReference type="EMBL" id="CP036278">
    <property type="protein sequence ID" value="QDU54384.1"/>
    <property type="molecule type" value="Genomic_DNA"/>
</dbReference>
<evidence type="ECO:0000313" key="5">
    <source>
        <dbReference type="Proteomes" id="UP000315750"/>
    </source>
</evidence>
<reference evidence="4 5" key="1">
    <citation type="submission" date="2019-02" db="EMBL/GenBank/DDBJ databases">
        <title>Deep-cultivation of Planctomycetes and their phenomic and genomic characterization uncovers novel biology.</title>
        <authorList>
            <person name="Wiegand S."/>
            <person name="Jogler M."/>
            <person name="Boedeker C."/>
            <person name="Pinto D."/>
            <person name="Vollmers J."/>
            <person name="Rivas-Marin E."/>
            <person name="Kohn T."/>
            <person name="Peeters S.H."/>
            <person name="Heuer A."/>
            <person name="Rast P."/>
            <person name="Oberbeckmann S."/>
            <person name="Bunk B."/>
            <person name="Jeske O."/>
            <person name="Meyerdierks A."/>
            <person name="Storesund J.E."/>
            <person name="Kallscheuer N."/>
            <person name="Luecker S."/>
            <person name="Lage O.M."/>
            <person name="Pohl T."/>
            <person name="Merkel B.J."/>
            <person name="Hornburger P."/>
            <person name="Mueller R.-W."/>
            <person name="Bruemmer F."/>
            <person name="Labrenz M."/>
            <person name="Spormann A.M."/>
            <person name="Op den Camp H."/>
            <person name="Overmann J."/>
            <person name="Amann R."/>
            <person name="Jetten M.S.M."/>
            <person name="Mascher T."/>
            <person name="Medema M.H."/>
            <person name="Devos D.P."/>
            <person name="Kaster A.-K."/>
            <person name="Ovreas L."/>
            <person name="Rohde M."/>
            <person name="Galperin M.Y."/>
            <person name="Jogler C."/>
        </authorList>
    </citation>
    <scope>NUCLEOTIDE SEQUENCE [LARGE SCALE GENOMIC DNA]</scope>
    <source>
        <strain evidence="4 5">Pan181</strain>
    </source>
</reference>
<dbReference type="Gene3D" id="2.30.30.240">
    <property type="entry name" value="PRC-barrel domain"/>
    <property type="match status" value="1"/>
</dbReference>
<dbReference type="Pfam" id="PF05239">
    <property type="entry name" value="PRC"/>
    <property type="match status" value="1"/>
</dbReference>
<evidence type="ECO:0000313" key="4">
    <source>
        <dbReference type="EMBL" id="QDU54384.1"/>
    </source>
</evidence>